<comment type="caution">
    <text evidence="1">The sequence shown here is derived from an EMBL/GenBank/DDBJ whole genome shotgun (WGS) entry which is preliminary data.</text>
</comment>
<dbReference type="SUPFAM" id="SSF49464">
    <property type="entry name" value="Carboxypeptidase regulatory domain-like"/>
    <property type="match status" value="1"/>
</dbReference>
<keyword evidence="2" id="KW-1185">Reference proteome</keyword>
<protein>
    <recommendedName>
        <fullName evidence="3">Carboxypeptidase-like regulatory domain-containing protein</fullName>
    </recommendedName>
</protein>
<dbReference type="OrthoDB" id="668629at2"/>
<dbReference type="EMBL" id="SDDZ01000015">
    <property type="protein sequence ID" value="RXJ44597.1"/>
    <property type="molecule type" value="Genomic_DNA"/>
</dbReference>
<dbReference type="Pfam" id="PF13715">
    <property type="entry name" value="CarbopepD_reg_2"/>
    <property type="match status" value="1"/>
</dbReference>
<dbReference type="Proteomes" id="UP000289792">
    <property type="component" value="Unassembled WGS sequence"/>
</dbReference>
<dbReference type="AlphaFoldDB" id="A0A4Q0XBP1"/>
<proteinExistence type="predicted"/>
<gene>
    <name evidence="1" type="ORF">ESZ48_16695</name>
</gene>
<evidence type="ECO:0000313" key="2">
    <source>
        <dbReference type="Proteomes" id="UP000289792"/>
    </source>
</evidence>
<name>A0A4Q0XBP1_9FLAO</name>
<dbReference type="InterPro" id="IPR008969">
    <property type="entry name" value="CarboxyPept-like_regulatory"/>
</dbReference>
<accession>A0A4Q0XBP1</accession>
<reference evidence="1 2" key="1">
    <citation type="submission" date="2019-01" db="EMBL/GenBank/DDBJ databases">
        <title>Genome sequence of the Antarctic species Gelidibacter gilvus ACAM 158(T).</title>
        <authorList>
            <person name="Bowman J.P."/>
        </authorList>
    </citation>
    <scope>NUCLEOTIDE SEQUENCE [LARGE SCALE GENOMIC DNA]</scope>
    <source>
        <strain evidence="1 2">IC158</strain>
    </source>
</reference>
<dbReference type="RefSeq" id="WP_129018643.1">
    <property type="nucleotide sequence ID" value="NZ_SDDZ01000015.1"/>
</dbReference>
<sequence>MRFKITFFISFFFYIFSAFGQRNFSGKTIDQFSESAIGITIFDKDTIQIGQSDLKGYFQIELQKETDTLIFAGVGYEWAKITVPKKCENIEIILFLASTYDFMSPKKVDRLREKEFKKLTELHSQAFRKGLFITEKPCVSRKFEPNFPELDEIRRQHKLTKKKIKTKFKELKIGDIIKVPTQTWSAYTNGTDFGCLITGKIIEKNKKKGGYNLILKVSKNLCENGRATYNGEKVEIGESITHNMKYFKIVTE</sequence>
<organism evidence="1 2">
    <name type="scientific">Gelidibacter gilvus</name>
    <dbReference type="NCBI Taxonomy" id="59602"/>
    <lineage>
        <taxon>Bacteria</taxon>
        <taxon>Pseudomonadati</taxon>
        <taxon>Bacteroidota</taxon>
        <taxon>Flavobacteriia</taxon>
        <taxon>Flavobacteriales</taxon>
        <taxon>Flavobacteriaceae</taxon>
        <taxon>Gelidibacter</taxon>
    </lineage>
</organism>
<evidence type="ECO:0000313" key="1">
    <source>
        <dbReference type="EMBL" id="RXJ44597.1"/>
    </source>
</evidence>
<evidence type="ECO:0008006" key="3">
    <source>
        <dbReference type="Google" id="ProtNLM"/>
    </source>
</evidence>